<evidence type="ECO:0000313" key="7">
    <source>
        <dbReference type="Proteomes" id="UP000502196"/>
    </source>
</evidence>
<keyword evidence="2 5" id="KW-0812">Transmembrane</keyword>
<keyword evidence="4 5" id="KW-0472">Membrane</keyword>
<organism evidence="6 7">
    <name type="scientific">Kyrpidia spormannii</name>
    <dbReference type="NCBI Taxonomy" id="2055160"/>
    <lineage>
        <taxon>Bacteria</taxon>
        <taxon>Bacillati</taxon>
        <taxon>Bacillota</taxon>
        <taxon>Bacilli</taxon>
        <taxon>Bacillales</taxon>
        <taxon>Alicyclobacillaceae</taxon>
        <taxon>Kyrpidia</taxon>
    </lineage>
</organism>
<feature type="transmembrane region" description="Helical" evidence="5">
    <location>
        <begin position="113"/>
        <end position="133"/>
    </location>
</feature>
<protein>
    <recommendedName>
        <fullName evidence="8">Integral membrane protein</fullName>
    </recommendedName>
</protein>
<dbReference type="InterPro" id="IPR003810">
    <property type="entry name" value="Mntp/YtaF"/>
</dbReference>
<sequence length="191" mass="20548">MSWWNAFITANLIGIGANFDNCGVGIAYGSQKIKFPHRVNAVVNGVGFCTAFLGAYAGKLISHYFTAEQAGWASCIALACIGLFFWYSGYVHPRISRHTGKVKIQTRPNWKQGALLGLALSFTNVVSAFGGTVSNATTIWTTTAVISMWGYIMIWFGNLIGVGVFARLLGKYSSLVAGFLLILVGVHQALG</sequence>
<reference evidence="6 7" key="1">
    <citation type="submission" date="2020-04" db="EMBL/GenBank/DDBJ databases">
        <authorList>
            <person name="Hogendoorn C."/>
        </authorList>
    </citation>
    <scope>NUCLEOTIDE SEQUENCE [LARGE SCALE GENOMIC DNA]</scope>
    <source>
        <strain evidence="6">COOX1</strain>
    </source>
</reference>
<dbReference type="AlphaFoldDB" id="A0A6F9EFQ0"/>
<evidence type="ECO:0000313" key="6">
    <source>
        <dbReference type="EMBL" id="CAB3395245.1"/>
    </source>
</evidence>
<evidence type="ECO:0000256" key="4">
    <source>
        <dbReference type="ARBA" id="ARBA00023136"/>
    </source>
</evidence>
<feature type="transmembrane region" description="Helical" evidence="5">
    <location>
        <begin position="70"/>
        <end position="92"/>
    </location>
</feature>
<dbReference type="RefSeq" id="WP_170086254.1">
    <property type="nucleotide sequence ID" value="NZ_CP047972.1"/>
</dbReference>
<evidence type="ECO:0000256" key="5">
    <source>
        <dbReference type="SAM" id="Phobius"/>
    </source>
</evidence>
<feature type="transmembrane region" description="Helical" evidence="5">
    <location>
        <begin position="41"/>
        <end position="58"/>
    </location>
</feature>
<dbReference type="EMBL" id="LR792683">
    <property type="protein sequence ID" value="CAB3395245.1"/>
    <property type="molecule type" value="Genomic_DNA"/>
</dbReference>
<dbReference type="Pfam" id="PF02659">
    <property type="entry name" value="Mntp"/>
    <property type="match status" value="1"/>
</dbReference>
<dbReference type="PANTHER" id="PTHR35529">
    <property type="entry name" value="MANGANESE EFFLUX PUMP MNTP-RELATED"/>
    <property type="match status" value="1"/>
</dbReference>
<gene>
    <name evidence="6" type="ORF">COOX1_2814</name>
</gene>
<dbReference type="Proteomes" id="UP000502196">
    <property type="component" value="Chromosome"/>
</dbReference>
<keyword evidence="1" id="KW-1003">Cell membrane</keyword>
<evidence type="ECO:0000256" key="2">
    <source>
        <dbReference type="ARBA" id="ARBA00022692"/>
    </source>
</evidence>
<name>A0A6F9EFQ0_9BACL</name>
<feature type="transmembrane region" description="Helical" evidence="5">
    <location>
        <begin position="172"/>
        <end position="190"/>
    </location>
</feature>
<evidence type="ECO:0008006" key="8">
    <source>
        <dbReference type="Google" id="ProtNLM"/>
    </source>
</evidence>
<dbReference type="PANTHER" id="PTHR35529:SF2">
    <property type="entry name" value="SPORULATION PROTEIN YTAF-RELATED"/>
    <property type="match status" value="1"/>
</dbReference>
<feature type="transmembrane region" description="Helical" evidence="5">
    <location>
        <begin position="139"/>
        <end position="165"/>
    </location>
</feature>
<evidence type="ECO:0000256" key="1">
    <source>
        <dbReference type="ARBA" id="ARBA00022475"/>
    </source>
</evidence>
<evidence type="ECO:0000256" key="3">
    <source>
        <dbReference type="ARBA" id="ARBA00022989"/>
    </source>
</evidence>
<proteinExistence type="predicted"/>
<keyword evidence="3 5" id="KW-1133">Transmembrane helix</keyword>
<accession>A0A6F9EFQ0</accession>